<evidence type="ECO:0000256" key="1">
    <source>
        <dbReference type="ARBA" id="ARBA00022617"/>
    </source>
</evidence>
<organism evidence="6 7">
    <name type="scientific">Algoriphagus jejuensis</name>
    <dbReference type="NCBI Taxonomy" id="419934"/>
    <lineage>
        <taxon>Bacteria</taxon>
        <taxon>Pseudomonadati</taxon>
        <taxon>Bacteroidota</taxon>
        <taxon>Cytophagia</taxon>
        <taxon>Cytophagales</taxon>
        <taxon>Cyclobacteriaceae</taxon>
        <taxon>Algoriphagus</taxon>
    </lineage>
</organism>
<dbReference type="PROSITE" id="PS51007">
    <property type="entry name" value="CYTC"/>
    <property type="match status" value="1"/>
</dbReference>
<dbReference type="Pfam" id="PF23500">
    <property type="entry name" value="DUF7133"/>
    <property type="match status" value="1"/>
</dbReference>
<dbReference type="InterPro" id="IPR011041">
    <property type="entry name" value="Quinoprot_gluc/sorb_DH_b-prop"/>
</dbReference>
<keyword evidence="7" id="KW-1185">Reference proteome</keyword>
<keyword evidence="3 4" id="KW-0408">Iron</keyword>
<dbReference type="InterPro" id="IPR009056">
    <property type="entry name" value="Cyt_c-like_dom"/>
</dbReference>
<dbReference type="PROSITE" id="PS51257">
    <property type="entry name" value="PROKAR_LIPOPROTEIN"/>
    <property type="match status" value="1"/>
</dbReference>
<reference evidence="6 7" key="1">
    <citation type="journal article" date="2019" name="Int. J. Syst. Evol. Microbiol.">
        <title>The Global Catalogue of Microorganisms (GCM) 10K type strain sequencing project: providing services to taxonomists for standard genome sequencing and annotation.</title>
        <authorList>
            <consortium name="The Broad Institute Genomics Platform"/>
            <consortium name="The Broad Institute Genome Sequencing Center for Infectious Disease"/>
            <person name="Wu L."/>
            <person name="Ma J."/>
        </authorList>
    </citation>
    <scope>NUCLEOTIDE SEQUENCE [LARGE SCALE GENOMIC DNA]</scope>
    <source>
        <strain evidence="6 7">JCM 16112</strain>
    </source>
</reference>
<dbReference type="SUPFAM" id="SSF50952">
    <property type="entry name" value="Soluble quinoprotein glucose dehydrogenase"/>
    <property type="match status" value="1"/>
</dbReference>
<protein>
    <recommendedName>
        <fullName evidence="5">Cytochrome c domain-containing protein</fullName>
    </recommendedName>
</protein>
<dbReference type="InterPro" id="IPR036909">
    <property type="entry name" value="Cyt_c-like_dom_sf"/>
</dbReference>
<evidence type="ECO:0000256" key="3">
    <source>
        <dbReference type="ARBA" id="ARBA00023004"/>
    </source>
</evidence>
<dbReference type="NCBIfam" id="TIGR02603">
    <property type="entry name" value="CxxCH_TIGR02603"/>
    <property type="match status" value="1"/>
</dbReference>
<dbReference type="Gene3D" id="2.120.10.30">
    <property type="entry name" value="TolB, C-terminal domain"/>
    <property type="match status" value="1"/>
</dbReference>
<dbReference type="InterPro" id="IPR011042">
    <property type="entry name" value="6-blade_b-propeller_TolB-like"/>
</dbReference>
<evidence type="ECO:0000256" key="2">
    <source>
        <dbReference type="ARBA" id="ARBA00022723"/>
    </source>
</evidence>
<proteinExistence type="predicted"/>
<sequence>MLKISQTLLGLFAISALVGCSKYKPSQTSDLAELTDYFSSEGIVSDSIGADSTELLITNFAGPDLVPSPSCLAVAATGEVFVGVDMIGSLGKTPGKGSIMKLVDSDHDGTMDSHTEFAKVDNPRGIIAMGDQVFVLHTTFGTDSLATGMDLVVFEDKNKDGVADGPSKPLITGISTQNQLRSRGTDHSTNGIRMGIDGWIYIAVGDFGFVDAEDREGTKLTMLGGGIVRVRPDGTEMEVYTHGTRNIYDVAIDPFMNVYTRGNTNDGGGWNIRFIHHLQSGEYGYPSLFKHFTDEILPALVDVGGGSGTGSYFMDDERWPAKYNRVPMMADWGKSQLYIHRVSMDGPSFTQQDENFIKLSQITDVDLDGSGQMYLAAWDGAGFRGNPDKGYVVRVVPVGYKYEAYPDLKAASVAELAELLKARNSVTRLDAQQEMLTRSKVEAAAAALLIAQDTSLPLDSRVAGIFTYAQAACASGVEELLKLAEEDKIREFALRALADRKGCLTGVPVDLFIAAAEDANPRVQVAAIVGLGRLGDPKAAEVLLEMAVPASAKIPAKDTEGPHATPNSAIVLPHLAVKALVDLNAVDATVEAIDSDNYKLALWALRYMHDPKVVDGLISAFAETENNEKKSEILTDLSRLYQKEAPYDGSWWWGTRPDTHGPYYKAENWSESEKIKTFLVAEANKADASQKVFFAALNDRHRLGIVELGTESAPPAVEEAAIDLESIKNKKGQVGAASIEDVILAVGDIKGDPALGKTIFTNQGCIACHSIEAGQVMKGPFMGQIGSIMNRDQIVESILKPNASISQGFASVQITTNDGKFYMGFVTAESAQELTIRDITGTATKLEKKNIKERKELENSMMPAGLANSLSYEELASLVNFLSQQK</sequence>
<keyword evidence="2 4" id="KW-0479">Metal-binding</keyword>
<dbReference type="InterPro" id="IPR055557">
    <property type="entry name" value="DUF7133"/>
</dbReference>
<dbReference type="InterPro" id="IPR013427">
    <property type="entry name" value="Haem-bd_dom_put"/>
</dbReference>
<accession>A0ABN1N1X9</accession>
<dbReference type="SUPFAM" id="SSF46626">
    <property type="entry name" value="Cytochrome c"/>
    <property type="match status" value="1"/>
</dbReference>
<dbReference type="Pfam" id="PF13646">
    <property type="entry name" value="HEAT_2"/>
    <property type="match status" value="1"/>
</dbReference>
<dbReference type="Proteomes" id="UP001500469">
    <property type="component" value="Unassembled WGS sequence"/>
</dbReference>
<dbReference type="PANTHER" id="PTHR33546:SF1">
    <property type="entry name" value="LARGE, MULTIFUNCTIONAL SECRETED PROTEIN"/>
    <property type="match status" value="1"/>
</dbReference>
<dbReference type="PANTHER" id="PTHR33546">
    <property type="entry name" value="LARGE, MULTIFUNCTIONAL SECRETED PROTEIN-RELATED"/>
    <property type="match status" value="1"/>
</dbReference>
<evidence type="ECO:0000313" key="6">
    <source>
        <dbReference type="EMBL" id="GAA0879565.1"/>
    </source>
</evidence>
<gene>
    <name evidence="6" type="ORF">GCM10009119_25330</name>
</gene>
<comment type="caution">
    <text evidence="6">The sequence shown here is derived from an EMBL/GenBank/DDBJ whole genome shotgun (WGS) entry which is preliminary data.</text>
</comment>
<evidence type="ECO:0000256" key="4">
    <source>
        <dbReference type="PROSITE-ProRule" id="PRU00433"/>
    </source>
</evidence>
<dbReference type="RefSeq" id="WP_343852094.1">
    <property type="nucleotide sequence ID" value="NZ_BAAAFI010000014.1"/>
</dbReference>
<dbReference type="EMBL" id="BAAAFI010000014">
    <property type="protein sequence ID" value="GAA0879565.1"/>
    <property type="molecule type" value="Genomic_DNA"/>
</dbReference>
<dbReference type="Gene3D" id="1.10.760.10">
    <property type="entry name" value="Cytochrome c-like domain"/>
    <property type="match status" value="1"/>
</dbReference>
<evidence type="ECO:0000313" key="7">
    <source>
        <dbReference type="Proteomes" id="UP001500469"/>
    </source>
</evidence>
<dbReference type="InterPro" id="IPR011989">
    <property type="entry name" value="ARM-like"/>
</dbReference>
<dbReference type="SUPFAM" id="SSF48371">
    <property type="entry name" value="ARM repeat"/>
    <property type="match status" value="1"/>
</dbReference>
<keyword evidence="1 4" id="KW-0349">Heme</keyword>
<dbReference type="Gene3D" id="1.25.10.10">
    <property type="entry name" value="Leucine-rich Repeat Variant"/>
    <property type="match status" value="1"/>
</dbReference>
<evidence type="ECO:0000259" key="5">
    <source>
        <dbReference type="PROSITE" id="PS51007"/>
    </source>
</evidence>
<name>A0ABN1N1X9_9BACT</name>
<feature type="domain" description="Cytochrome c" evidence="5">
    <location>
        <begin position="751"/>
        <end position="886"/>
    </location>
</feature>
<dbReference type="InterPro" id="IPR016024">
    <property type="entry name" value="ARM-type_fold"/>
</dbReference>